<dbReference type="STRING" id="1182543.W9XGW0"/>
<gene>
    <name evidence="2" type="ORF">A1O5_07635</name>
</gene>
<reference evidence="2 3" key="1">
    <citation type="submission" date="2013-03" db="EMBL/GenBank/DDBJ databases">
        <title>The Genome Sequence of Cladophialophora psammophila CBS 110553.</title>
        <authorList>
            <consortium name="The Broad Institute Genomics Platform"/>
            <person name="Cuomo C."/>
            <person name="de Hoog S."/>
            <person name="Gorbushina A."/>
            <person name="Walker B."/>
            <person name="Young S.K."/>
            <person name="Zeng Q."/>
            <person name="Gargeya S."/>
            <person name="Fitzgerald M."/>
            <person name="Haas B."/>
            <person name="Abouelleil A."/>
            <person name="Allen A.W."/>
            <person name="Alvarado L."/>
            <person name="Arachchi H.M."/>
            <person name="Berlin A.M."/>
            <person name="Chapman S.B."/>
            <person name="Gainer-Dewar J."/>
            <person name="Goldberg J."/>
            <person name="Griggs A."/>
            <person name="Gujja S."/>
            <person name="Hansen M."/>
            <person name="Howarth C."/>
            <person name="Imamovic A."/>
            <person name="Ireland A."/>
            <person name="Larimer J."/>
            <person name="McCowan C."/>
            <person name="Murphy C."/>
            <person name="Pearson M."/>
            <person name="Poon T.W."/>
            <person name="Priest M."/>
            <person name="Roberts A."/>
            <person name="Saif S."/>
            <person name="Shea T."/>
            <person name="Sisk P."/>
            <person name="Sykes S."/>
            <person name="Wortman J."/>
            <person name="Nusbaum C."/>
            <person name="Birren B."/>
        </authorList>
    </citation>
    <scope>NUCLEOTIDE SEQUENCE [LARGE SCALE GENOMIC DNA]</scope>
    <source>
        <strain evidence="2 3">CBS 110553</strain>
    </source>
</reference>
<dbReference type="Proteomes" id="UP000019471">
    <property type="component" value="Unassembled WGS sequence"/>
</dbReference>
<feature type="chain" id="PRO_5004932000" description="Amino acid permease/ SLC12A domain-containing protein" evidence="1">
    <location>
        <begin position="18"/>
        <end position="119"/>
    </location>
</feature>
<dbReference type="OrthoDB" id="1657402at2759"/>
<accession>W9XGW0</accession>
<name>W9XGW0_9EURO</name>
<organism evidence="2 3">
    <name type="scientific">Cladophialophora psammophila CBS 110553</name>
    <dbReference type="NCBI Taxonomy" id="1182543"/>
    <lineage>
        <taxon>Eukaryota</taxon>
        <taxon>Fungi</taxon>
        <taxon>Dikarya</taxon>
        <taxon>Ascomycota</taxon>
        <taxon>Pezizomycotina</taxon>
        <taxon>Eurotiomycetes</taxon>
        <taxon>Chaetothyriomycetidae</taxon>
        <taxon>Chaetothyriales</taxon>
        <taxon>Herpotrichiellaceae</taxon>
        <taxon>Cladophialophora</taxon>
    </lineage>
</organism>
<dbReference type="AlphaFoldDB" id="W9XGW0"/>
<keyword evidence="1" id="KW-0732">Signal</keyword>
<comment type="caution">
    <text evidence="2">The sequence shown here is derived from an EMBL/GenBank/DDBJ whole genome shotgun (WGS) entry which is preliminary data.</text>
</comment>
<evidence type="ECO:0000256" key="1">
    <source>
        <dbReference type="SAM" id="SignalP"/>
    </source>
</evidence>
<dbReference type="HOGENOM" id="CLU_2061260_0_0_1"/>
<protein>
    <recommendedName>
        <fullName evidence="4">Amino acid permease/ SLC12A domain-containing protein</fullName>
    </recommendedName>
</protein>
<feature type="signal peptide" evidence="1">
    <location>
        <begin position="1"/>
        <end position="17"/>
    </location>
</feature>
<dbReference type="GeneID" id="19192341"/>
<keyword evidence="3" id="KW-1185">Reference proteome</keyword>
<proteinExistence type="predicted"/>
<evidence type="ECO:0000313" key="3">
    <source>
        <dbReference type="Proteomes" id="UP000019471"/>
    </source>
</evidence>
<dbReference type="EMBL" id="AMGX01000011">
    <property type="protein sequence ID" value="EXJ69599.1"/>
    <property type="molecule type" value="Genomic_DNA"/>
</dbReference>
<evidence type="ECO:0008006" key="4">
    <source>
        <dbReference type="Google" id="ProtNLM"/>
    </source>
</evidence>
<dbReference type="RefSeq" id="XP_007746414.1">
    <property type="nucleotide sequence ID" value="XM_007748224.1"/>
</dbReference>
<sequence>MILVTGFLIIWLAAAFAAVVVKGDAGQQAGSFSRRVQPLQDVAISYNSVSFDTDWGLLEGAPGNAVAQGVFALDELFSAAAAVVVYFVPWEKVFEYVKRTLWKIWDYICEVLTWIWGED</sequence>
<evidence type="ECO:0000313" key="2">
    <source>
        <dbReference type="EMBL" id="EXJ69599.1"/>
    </source>
</evidence>